<dbReference type="EMBL" id="JAMZIH010005797">
    <property type="protein sequence ID" value="KAJ1674641.1"/>
    <property type="molecule type" value="Genomic_DNA"/>
</dbReference>
<keyword evidence="2" id="KW-1185">Reference proteome</keyword>
<evidence type="ECO:0000313" key="2">
    <source>
        <dbReference type="Proteomes" id="UP001145114"/>
    </source>
</evidence>
<dbReference type="Proteomes" id="UP001145114">
    <property type="component" value="Unassembled WGS sequence"/>
</dbReference>
<reference evidence="1" key="1">
    <citation type="submission" date="2022-06" db="EMBL/GenBank/DDBJ databases">
        <title>Phylogenomic reconstructions and comparative analyses of Kickxellomycotina fungi.</title>
        <authorList>
            <person name="Reynolds N.K."/>
            <person name="Stajich J.E."/>
            <person name="Barry K."/>
            <person name="Grigoriev I.V."/>
            <person name="Crous P."/>
            <person name="Smith M.E."/>
        </authorList>
    </citation>
    <scope>NUCLEOTIDE SEQUENCE</scope>
    <source>
        <strain evidence="1">RSA 2271</strain>
    </source>
</reference>
<sequence>MSESGAAGSQTSGDECNDSDSDNTETGNECAAQRQQSLPTPPKSTDQGIRLESDNSDNSSGSKGIWQSWLPYWSRGRNGKTVEKCAGNQ</sequence>
<protein>
    <submittedName>
        <fullName evidence="1">Uncharacterized protein</fullName>
    </submittedName>
</protein>
<name>A0ACC1HG74_9FUNG</name>
<gene>
    <name evidence="1" type="ORF">EV182_002864</name>
</gene>
<proteinExistence type="predicted"/>
<feature type="non-terminal residue" evidence="1">
    <location>
        <position position="89"/>
    </location>
</feature>
<evidence type="ECO:0000313" key="1">
    <source>
        <dbReference type="EMBL" id="KAJ1674641.1"/>
    </source>
</evidence>
<organism evidence="1 2">
    <name type="scientific">Spiromyces aspiralis</name>
    <dbReference type="NCBI Taxonomy" id="68401"/>
    <lineage>
        <taxon>Eukaryota</taxon>
        <taxon>Fungi</taxon>
        <taxon>Fungi incertae sedis</taxon>
        <taxon>Zoopagomycota</taxon>
        <taxon>Kickxellomycotina</taxon>
        <taxon>Kickxellomycetes</taxon>
        <taxon>Kickxellales</taxon>
        <taxon>Kickxellaceae</taxon>
        <taxon>Spiromyces</taxon>
    </lineage>
</organism>
<accession>A0ACC1HG74</accession>
<comment type="caution">
    <text evidence="1">The sequence shown here is derived from an EMBL/GenBank/DDBJ whole genome shotgun (WGS) entry which is preliminary data.</text>
</comment>